<protein>
    <submittedName>
        <fullName evidence="7">NAD(P)/FAD-dependent oxidoreductase</fullName>
    </submittedName>
</protein>
<evidence type="ECO:0000259" key="4">
    <source>
        <dbReference type="Pfam" id="PF07992"/>
    </source>
</evidence>
<gene>
    <name evidence="7" type="ORF">V6E02_01460</name>
</gene>
<dbReference type="InterPro" id="IPR015323">
    <property type="entry name" value="FlavoCytC_S_DH_flav-bd"/>
</dbReference>
<dbReference type="InterPro" id="IPR036188">
    <property type="entry name" value="FAD/NAD-bd_sf"/>
</dbReference>
<reference evidence="7 8" key="1">
    <citation type="submission" date="2024-02" db="EMBL/GenBank/DDBJ databases">
        <title>New thermophilic sulfur-oxidizing bacteria from a hot springs of the Uzon caldera (Kamchatka, Russia).</title>
        <authorList>
            <person name="Dukat A.M."/>
            <person name="Elcheninov A.G."/>
            <person name="Frolov E.N."/>
        </authorList>
    </citation>
    <scope>NUCLEOTIDE SEQUENCE [LARGE SCALE GENOMIC DNA]</scope>
    <source>
        <strain evidence="7 8">AK1</strain>
    </source>
</reference>
<evidence type="ECO:0000256" key="3">
    <source>
        <dbReference type="SAM" id="SignalP"/>
    </source>
</evidence>
<evidence type="ECO:0000313" key="7">
    <source>
        <dbReference type="EMBL" id="MEO1765889.1"/>
    </source>
</evidence>
<evidence type="ECO:0000256" key="1">
    <source>
        <dbReference type="ARBA" id="ARBA00022630"/>
    </source>
</evidence>
<feature type="domain" description="FAD/NAD(P)-binding" evidence="4">
    <location>
        <begin position="39"/>
        <end position="142"/>
    </location>
</feature>
<dbReference type="PANTHER" id="PTHR43755:SF1">
    <property type="entry name" value="FAD-DEPENDENT PYRIDINE NUCLEOTIDE-DISULPHIDE OXIDOREDUCTASE"/>
    <property type="match status" value="1"/>
</dbReference>
<dbReference type="InterPro" id="IPR023753">
    <property type="entry name" value="FAD/NAD-binding_dom"/>
</dbReference>
<keyword evidence="2" id="KW-0274">FAD</keyword>
<dbReference type="Pfam" id="PF09242">
    <property type="entry name" value="FCSD-flav_bind"/>
    <property type="match status" value="1"/>
</dbReference>
<dbReference type="InterPro" id="IPR006311">
    <property type="entry name" value="TAT_signal"/>
</dbReference>
<dbReference type="Gene3D" id="3.90.760.10">
    <property type="entry name" value="Flavocytochrome c sulphide dehydrogenase, flavin-binding domain"/>
    <property type="match status" value="1"/>
</dbReference>
<dbReference type="Gene3D" id="3.50.50.60">
    <property type="entry name" value="FAD/NAD(P)-binding domain"/>
    <property type="match status" value="2"/>
</dbReference>
<keyword evidence="8" id="KW-1185">Reference proteome</keyword>
<organism evidence="7 8">
    <name type="scientific">Thiobacter aerophilum</name>
    <dbReference type="NCBI Taxonomy" id="3121275"/>
    <lineage>
        <taxon>Bacteria</taxon>
        <taxon>Pseudomonadati</taxon>
        <taxon>Pseudomonadota</taxon>
        <taxon>Betaproteobacteria</taxon>
        <taxon>Burkholderiales</taxon>
        <taxon>Thiobacteraceae</taxon>
        <taxon>Thiobacter</taxon>
    </lineage>
</organism>
<dbReference type="SUPFAM" id="SSF51905">
    <property type="entry name" value="FAD/NAD(P)-binding domain"/>
    <property type="match status" value="2"/>
</dbReference>
<feature type="domain" description="Flavocytochrome c sulphide dehydrogenase flavin-binding" evidence="5">
    <location>
        <begin position="360"/>
        <end position="425"/>
    </location>
</feature>
<evidence type="ECO:0000256" key="2">
    <source>
        <dbReference type="ARBA" id="ARBA00022827"/>
    </source>
</evidence>
<dbReference type="EMBL" id="JBAJEX010000001">
    <property type="protein sequence ID" value="MEO1765889.1"/>
    <property type="molecule type" value="Genomic_DNA"/>
</dbReference>
<dbReference type="Pfam" id="PF07992">
    <property type="entry name" value="Pyr_redox_2"/>
    <property type="match status" value="1"/>
</dbReference>
<dbReference type="Pfam" id="PF21706">
    <property type="entry name" value="FCSD_central"/>
    <property type="match status" value="1"/>
</dbReference>
<evidence type="ECO:0000259" key="5">
    <source>
        <dbReference type="Pfam" id="PF09242"/>
    </source>
</evidence>
<dbReference type="RefSeq" id="WP_347306436.1">
    <property type="nucleotide sequence ID" value="NZ_JBAJEX010000001.1"/>
</dbReference>
<proteinExistence type="predicted"/>
<feature type="chain" id="PRO_5046356505" evidence="3">
    <location>
        <begin position="28"/>
        <end position="426"/>
    </location>
</feature>
<dbReference type="InterPro" id="IPR016156">
    <property type="entry name" value="FAD/NAD-linked_Rdtase_dimer_sf"/>
</dbReference>
<feature type="domain" description="Sulfide dehydrogenase [flavocytochrome c] flavoprotein chain central" evidence="6">
    <location>
        <begin position="171"/>
        <end position="284"/>
    </location>
</feature>
<evidence type="ECO:0000259" key="6">
    <source>
        <dbReference type="Pfam" id="PF21706"/>
    </source>
</evidence>
<evidence type="ECO:0000313" key="8">
    <source>
        <dbReference type="Proteomes" id="UP001482231"/>
    </source>
</evidence>
<dbReference type="InterPro" id="IPR049386">
    <property type="entry name" value="FCSD_central"/>
</dbReference>
<sequence>MSLDRRSFLKLAGATGLFALSPAAVQAAETLGKGKHKPRVVVIGGGYGGATCSKYLRMWSNNAVEVVMVERQKQFISCPMSNTVLGGSRTMADITHDYDSLTRKWGVNRVEAEVTAIDPAKKTIRTARGELSYDRLVLAPGIDFLYDQVQGTSHELAETKVPHAWKAGKQTALLRSQLEAMPDGGVYVLAIPKAPYRCPPGPYERVCQVAFYLKHHKPRSKIIVLDANPDITSKKGLFMKAWNELYPGMIDYRPNAQVVRVDGATLTAHTDFDAVKADVLNVVPPMRAGKVADLAGVVTADKRWCGVDFLSFESTAQPGIHVIGDAVSSSLPKSGHMANTQAKVAAAAIIELLAGNQPDPDPVLGNTCYSMVSDKEAMHVANVFKYDKEKKQFVAAPGGGVSDKHSETEGSYAKYWAMNIWSDVLK</sequence>
<keyword evidence="3" id="KW-0732">Signal</keyword>
<name>A0ABV0EBH5_9BURK</name>
<dbReference type="InterPro" id="IPR037092">
    <property type="entry name" value="FlavoCytC_S_DH_flav-bd_sf"/>
</dbReference>
<dbReference type="Proteomes" id="UP001482231">
    <property type="component" value="Unassembled WGS sequence"/>
</dbReference>
<dbReference type="PANTHER" id="PTHR43755">
    <property type="match status" value="1"/>
</dbReference>
<dbReference type="InterPro" id="IPR052541">
    <property type="entry name" value="SQRD"/>
</dbReference>
<accession>A0ABV0EBH5</accession>
<feature type="signal peptide" evidence="3">
    <location>
        <begin position="1"/>
        <end position="27"/>
    </location>
</feature>
<dbReference type="PROSITE" id="PS51318">
    <property type="entry name" value="TAT"/>
    <property type="match status" value="1"/>
</dbReference>
<keyword evidence="1" id="KW-0285">Flavoprotein</keyword>
<dbReference type="SUPFAM" id="SSF55424">
    <property type="entry name" value="FAD/NAD-linked reductases, dimerisation (C-terminal) domain"/>
    <property type="match status" value="1"/>
</dbReference>
<comment type="caution">
    <text evidence="7">The sequence shown here is derived from an EMBL/GenBank/DDBJ whole genome shotgun (WGS) entry which is preliminary data.</text>
</comment>